<dbReference type="InterPro" id="IPR050890">
    <property type="entry name" value="PTS_EIIA_component"/>
</dbReference>
<dbReference type="FunCoup" id="A0A212PX57">
    <property type="interactions" value="52"/>
</dbReference>
<keyword evidence="5" id="KW-0598">Phosphotransferase system</keyword>
<dbReference type="OrthoDB" id="92465at2"/>
<evidence type="ECO:0000256" key="6">
    <source>
        <dbReference type="ARBA" id="ARBA00022777"/>
    </source>
</evidence>
<dbReference type="Gene3D" id="2.70.70.10">
    <property type="entry name" value="Glucose Permease (Domain IIA)"/>
    <property type="match status" value="1"/>
</dbReference>
<protein>
    <submittedName>
        <fullName evidence="8">PTS system IIA component, Glc family</fullName>
    </submittedName>
</protein>
<evidence type="ECO:0000313" key="8">
    <source>
        <dbReference type="EMBL" id="SNB51606.1"/>
    </source>
</evidence>
<sequence length="154" mass="16700">MIPILSPFTGRVVPLEEVPDPVFAERMLGEGIAVEPDEGIAVAPLKGRLVVFHSAGHAFAIEGEDGLKVLVHIGLDTVHLRGEGFVRLAQEGDWMEAGQPIARFDMERIRAAGFSLLSPVIMPELPAGYRVFPTKAHAVRAGQDPLLYVVREQG</sequence>
<evidence type="ECO:0000313" key="9">
    <source>
        <dbReference type="Proteomes" id="UP000197025"/>
    </source>
</evidence>
<keyword evidence="3" id="KW-0762">Sugar transport</keyword>
<dbReference type="EMBL" id="FYEK01000003">
    <property type="protein sequence ID" value="SNB51606.1"/>
    <property type="molecule type" value="Genomic_DNA"/>
</dbReference>
<keyword evidence="9" id="KW-1185">Reference proteome</keyword>
<name>A0A212PX57_9CHLR</name>
<gene>
    <name evidence="8" type="ORF">SAMN02746019_00021770</name>
</gene>
<dbReference type="RefSeq" id="WP_088569969.1">
    <property type="nucleotide sequence ID" value="NZ_FYEK01000003.1"/>
</dbReference>
<proteinExistence type="predicted"/>
<dbReference type="InParanoid" id="A0A212PX57"/>
<dbReference type="GO" id="GO:0005737">
    <property type="term" value="C:cytoplasm"/>
    <property type="evidence" value="ECO:0007669"/>
    <property type="project" value="UniProtKB-SubCell"/>
</dbReference>
<keyword evidence="4" id="KW-0808">Transferase</keyword>
<accession>A0A212PX57</accession>
<dbReference type="PROSITE" id="PS00371">
    <property type="entry name" value="PTS_EIIA_TYPE_1_HIS"/>
    <property type="match status" value="1"/>
</dbReference>
<dbReference type="GO" id="GO:0009401">
    <property type="term" value="P:phosphoenolpyruvate-dependent sugar phosphotransferase system"/>
    <property type="evidence" value="ECO:0007669"/>
    <property type="project" value="UniProtKB-KW"/>
</dbReference>
<evidence type="ECO:0000256" key="4">
    <source>
        <dbReference type="ARBA" id="ARBA00022679"/>
    </source>
</evidence>
<dbReference type="Pfam" id="PF00358">
    <property type="entry name" value="PTS_EIIA_1"/>
    <property type="match status" value="1"/>
</dbReference>
<dbReference type="FunFam" id="2.70.70.10:FF:000001">
    <property type="entry name" value="PTS system glucose-specific IIA component"/>
    <property type="match status" value="1"/>
</dbReference>
<evidence type="ECO:0000256" key="5">
    <source>
        <dbReference type="ARBA" id="ARBA00022683"/>
    </source>
</evidence>
<keyword evidence="2" id="KW-0813">Transport</keyword>
<dbReference type="PANTHER" id="PTHR45008:SF1">
    <property type="entry name" value="PTS SYSTEM GLUCOSE-SPECIFIC EIIA COMPONENT"/>
    <property type="match status" value="1"/>
</dbReference>
<evidence type="ECO:0000256" key="1">
    <source>
        <dbReference type="ARBA" id="ARBA00004496"/>
    </source>
</evidence>
<keyword evidence="6" id="KW-0418">Kinase</keyword>
<dbReference type="InterPro" id="IPR011055">
    <property type="entry name" value="Dup_hybrid_motif"/>
</dbReference>
<dbReference type="GO" id="GO:0016301">
    <property type="term" value="F:kinase activity"/>
    <property type="evidence" value="ECO:0007669"/>
    <property type="project" value="UniProtKB-KW"/>
</dbReference>
<evidence type="ECO:0000256" key="2">
    <source>
        <dbReference type="ARBA" id="ARBA00022448"/>
    </source>
</evidence>
<dbReference type="NCBIfam" id="TIGR00830">
    <property type="entry name" value="PTBA"/>
    <property type="match status" value="1"/>
</dbReference>
<evidence type="ECO:0000259" key="7">
    <source>
        <dbReference type="PROSITE" id="PS51093"/>
    </source>
</evidence>
<dbReference type="PROSITE" id="PS51093">
    <property type="entry name" value="PTS_EIIA_TYPE_1"/>
    <property type="match status" value="1"/>
</dbReference>
<dbReference type="SUPFAM" id="SSF51261">
    <property type="entry name" value="Duplicated hybrid motif"/>
    <property type="match status" value="1"/>
</dbReference>
<dbReference type="PANTHER" id="PTHR45008">
    <property type="entry name" value="PTS SYSTEM GLUCOSE-SPECIFIC EIIA COMPONENT"/>
    <property type="match status" value="1"/>
</dbReference>
<comment type="subcellular location">
    <subcellularLocation>
        <location evidence="1">Cytoplasm</location>
    </subcellularLocation>
</comment>
<reference evidence="9" key="1">
    <citation type="submission" date="2017-06" db="EMBL/GenBank/DDBJ databases">
        <authorList>
            <person name="Varghese N."/>
            <person name="Submissions S."/>
        </authorList>
    </citation>
    <scope>NUCLEOTIDE SEQUENCE [LARGE SCALE GENOMIC DNA]</scope>
    <source>
        <strain evidence="9">JAD2</strain>
    </source>
</reference>
<organism evidence="8 9">
    <name type="scientific">Thermoflexus hugenholtzii JAD2</name>
    <dbReference type="NCBI Taxonomy" id="877466"/>
    <lineage>
        <taxon>Bacteria</taxon>
        <taxon>Bacillati</taxon>
        <taxon>Chloroflexota</taxon>
        <taxon>Thermoflexia</taxon>
        <taxon>Thermoflexales</taxon>
        <taxon>Thermoflexaceae</taxon>
        <taxon>Thermoflexus</taxon>
    </lineage>
</organism>
<feature type="domain" description="PTS EIIA type-1" evidence="7">
    <location>
        <begin position="20"/>
        <end position="124"/>
    </location>
</feature>
<dbReference type="Proteomes" id="UP000197025">
    <property type="component" value="Unassembled WGS sequence"/>
</dbReference>
<dbReference type="InterPro" id="IPR001127">
    <property type="entry name" value="PTS_EIIA_1_perm"/>
</dbReference>
<dbReference type="AlphaFoldDB" id="A0A212PX57"/>
<evidence type="ECO:0000256" key="3">
    <source>
        <dbReference type="ARBA" id="ARBA00022597"/>
    </source>
</evidence>